<evidence type="ECO:0000256" key="1">
    <source>
        <dbReference type="SAM" id="MobiDB-lite"/>
    </source>
</evidence>
<keyword evidence="4" id="KW-0347">Helicase</keyword>
<dbReference type="InterPro" id="IPR005114">
    <property type="entry name" value="Helicase_assoc"/>
</dbReference>
<dbReference type="RefSeq" id="WP_167986608.1">
    <property type="nucleotide sequence ID" value="NZ_JAATEJ010000034.1"/>
</dbReference>
<comment type="caution">
    <text evidence="4">The sequence shown here is derived from an EMBL/GenBank/DDBJ whole genome shotgun (WGS) entry which is preliminary data.</text>
</comment>
<keyword evidence="4" id="KW-0378">Hydrolase</keyword>
<keyword evidence="4" id="KW-0547">Nucleotide-binding</keyword>
<gene>
    <name evidence="4" type="ORF">HCN08_30845</name>
</gene>
<dbReference type="SUPFAM" id="SSF52540">
    <property type="entry name" value="P-loop containing nucleoside triphosphate hydrolases"/>
    <property type="match status" value="1"/>
</dbReference>
<dbReference type="GO" id="GO:0004386">
    <property type="term" value="F:helicase activity"/>
    <property type="evidence" value="ECO:0007669"/>
    <property type="project" value="UniProtKB-KW"/>
</dbReference>
<dbReference type="CDD" id="cd18785">
    <property type="entry name" value="SF2_C"/>
    <property type="match status" value="1"/>
</dbReference>
<dbReference type="Gene3D" id="3.40.50.300">
    <property type="entry name" value="P-loop containing nucleotide triphosphate hydrolases"/>
    <property type="match status" value="2"/>
</dbReference>
<dbReference type="InterPro" id="IPR027417">
    <property type="entry name" value="P-loop_NTPase"/>
</dbReference>
<keyword evidence="4" id="KW-0067">ATP-binding</keyword>
<dbReference type="PANTHER" id="PTHR47396:SF1">
    <property type="entry name" value="ATP-DEPENDENT HELICASE IRC3-RELATED"/>
    <property type="match status" value="1"/>
</dbReference>
<dbReference type="PROSITE" id="PS51194">
    <property type="entry name" value="HELICASE_CTER"/>
    <property type="match status" value="1"/>
</dbReference>
<evidence type="ECO:0000259" key="2">
    <source>
        <dbReference type="PROSITE" id="PS51192"/>
    </source>
</evidence>
<dbReference type="InterPro" id="IPR050742">
    <property type="entry name" value="Helicase_Restrict-Modif_Enz"/>
</dbReference>
<dbReference type="InterPro" id="IPR006935">
    <property type="entry name" value="Helicase/UvrB_N"/>
</dbReference>
<evidence type="ECO:0000259" key="3">
    <source>
        <dbReference type="PROSITE" id="PS51194"/>
    </source>
</evidence>
<feature type="domain" description="Helicase ATP-binding" evidence="2">
    <location>
        <begin position="20"/>
        <end position="204"/>
    </location>
</feature>
<dbReference type="Pfam" id="PF04851">
    <property type="entry name" value="ResIII"/>
    <property type="match status" value="1"/>
</dbReference>
<dbReference type="Pfam" id="PF00271">
    <property type="entry name" value="Helicase_C"/>
    <property type="match status" value="1"/>
</dbReference>
<dbReference type="PROSITE" id="PS51192">
    <property type="entry name" value="HELICASE_ATP_BIND_1"/>
    <property type="match status" value="1"/>
</dbReference>
<reference evidence="4 5" key="1">
    <citation type="submission" date="2020-03" db="EMBL/GenBank/DDBJ databases">
        <title>WGS of actinomycetes isolated from Thailand.</title>
        <authorList>
            <person name="Thawai C."/>
        </authorList>
    </citation>
    <scope>NUCLEOTIDE SEQUENCE [LARGE SCALE GENOMIC DNA]</scope>
    <source>
        <strain evidence="4 5">PRB2-1</strain>
    </source>
</reference>
<keyword evidence="5" id="KW-1185">Reference proteome</keyword>
<dbReference type="SMART" id="SM00487">
    <property type="entry name" value="DEXDc"/>
    <property type="match status" value="1"/>
</dbReference>
<dbReference type="Proteomes" id="UP000734511">
    <property type="component" value="Unassembled WGS sequence"/>
</dbReference>
<sequence length="786" mass="86535">MALSDIELRPHQKEAVAATAAVLREQPRAAVIAACGTGKTLIAARTATRLTPRGRVLVLVPTLDLLAQTARVWRAAGRKGPAVAVCSARQALDHDPVGGDTPMTTSPQELAARLPGDLAGPVTVYATYASLHAVASAHQAFNLPAWDLVVVDEAHRTAGRLGKAWSAIHHDDQIPAARRLYLTATPRVWDRDDGSDEGSDEPVASMDDEAVFGPVAYRLTLSDAIDLGLLADYQILVPVVTDKDLRDWLATGPGAGADGVRLAGRQVAVLRAIADHHLRRVLTFHHRVADARAFATTLTDTAHCLPGTLQPAGLWAQWISGDHTPQVRRRLLMEFAQHPKGSTAVLSNARVLGEGIDVPAIDAVAFTDPKDSPVDTVQAVGRALRQTPGAGKKATLIVPVYTTPGEDIDDLINNDAYTPLWKTLQALRAHDDRLEARLADPRTDRPSLTGPTDDPDAWLRFDHPVRSDEIALALSLRVLAPKSAEWRAGLAAARRYHRTHHHLDVPQAFEDTSGYPLGRWLTWQRHLHTTGALGPARTAALERLGIIWEPHRQAWDRGHAHATAWAEEHGHLAAPVDEQHDGFPLGRWLATQRFRADRLIAERTAALAALDPWWNPPWSQTWQRTYRTVQHHLQAGTALEQAPDGARLMQWLHTQRTHRERLRSHQQRLLADLETPHAPPQQPVASRARRRPTFQQMLAAAAAFHARAGHLEVPQRHTEDTEEGPVRLGQWISNQRRRHATLPPEHADALSALGMRWAKQESPQRGPGGPQLPAELDRAAITRHRR</sequence>
<dbReference type="InterPro" id="IPR014001">
    <property type="entry name" value="Helicase_ATP-bd"/>
</dbReference>
<dbReference type="PANTHER" id="PTHR47396">
    <property type="entry name" value="TYPE I RESTRICTION ENZYME ECOKI R PROTEIN"/>
    <property type="match status" value="1"/>
</dbReference>
<dbReference type="Pfam" id="PF03457">
    <property type="entry name" value="HA"/>
    <property type="match status" value="3"/>
</dbReference>
<accession>A0ABX0ZYI4</accession>
<organism evidence="4 5">
    <name type="scientific">Actinacidiphila epipremni</name>
    <dbReference type="NCBI Taxonomy" id="2053013"/>
    <lineage>
        <taxon>Bacteria</taxon>
        <taxon>Bacillati</taxon>
        <taxon>Actinomycetota</taxon>
        <taxon>Actinomycetes</taxon>
        <taxon>Kitasatosporales</taxon>
        <taxon>Streptomycetaceae</taxon>
        <taxon>Actinacidiphila</taxon>
    </lineage>
</organism>
<proteinExistence type="predicted"/>
<evidence type="ECO:0000313" key="5">
    <source>
        <dbReference type="Proteomes" id="UP000734511"/>
    </source>
</evidence>
<feature type="domain" description="Helicase C-terminal" evidence="3">
    <location>
        <begin position="277"/>
        <end position="435"/>
    </location>
</feature>
<dbReference type="EMBL" id="JAATEJ010000034">
    <property type="protein sequence ID" value="NJP47772.1"/>
    <property type="molecule type" value="Genomic_DNA"/>
</dbReference>
<name>A0ABX0ZYI4_9ACTN</name>
<dbReference type="InterPro" id="IPR001650">
    <property type="entry name" value="Helicase_C-like"/>
</dbReference>
<feature type="region of interest" description="Disordered" evidence="1">
    <location>
        <begin position="758"/>
        <end position="786"/>
    </location>
</feature>
<evidence type="ECO:0000313" key="4">
    <source>
        <dbReference type="EMBL" id="NJP47772.1"/>
    </source>
</evidence>
<dbReference type="SMART" id="SM00490">
    <property type="entry name" value="HELICc"/>
    <property type="match status" value="1"/>
</dbReference>
<dbReference type="Gene3D" id="6.10.140.530">
    <property type="match status" value="3"/>
</dbReference>
<protein>
    <submittedName>
        <fullName evidence="4">DEAD/DEAH box helicase family protein</fullName>
    </submittedName>
</protein>